<dbReference type="RefSeq" id="WP_271882862.1">
    <property type="nucleotide sequence ID" value="NZ_CP067136.1"/>
</dbReference>
<gene>
    <name evidence="1" type="ORF">JHX87_05040</name>
</gene>
<sequence length="179" mass="20883">MSAFALVGALMASSAALWVAYKVYPHQKELDRQLQMRSEKREAAIEFLEAAQDFVDSNNRRAREDEILTQSRFEVAARRLALYIDGKEVDALGAVYFSAKDYAKAVKKWADAKREEKEDERRKQYTERKRQWQNFQCSRDRYIVVIRKEFFPSEEEGEKILKAFTRAQQGPDEEAQSGD</sequence>
<dbReference type="EMBL" id="CP067136">
    <property type="protein sequence ID" value="WCR08182.1"/>
    <property type="molecule type" value="Genomic_DNA"/>
</dbReference>
<organism evidence="1 2">
    <name type="scientific">Paracoccus fistulariae</name>
    <dbReference type="NCBI Taxonomy" id="658446"/>
    <lineage>
        <taxon>Bacteria</taxon>
        <taxon>Pseudomonadati</taxon>
        <taxon>Pseudomonadota</taxon>
        <taxon>Alphaproteobacteria</taxon>
        <taxon>Rhodobacterales</taxon>
        <taxon>Paracoccaceae</taxon>
        <taxon>Paracoccus</taxon>
    </lineage>
</organism>
<evidence type="ECO:0000313" key="2">
    <source>
        <dbReference type="Proteomes" id="UP001219349"/>
    </source>
</evidence>
<proteinExistence type="predicted"/>
<dbReference type="Proteomes" id="UP001219349">
    <property type="component" value="Chromosome"/>
</dbReference>
<protein>
    <recommendedName>
        <fullName evidence="3">DUF4760 domain-containing protein</fullName>
    </recommendedName>
</protein>
<evidence type="ECO:0008006" key="3">
    <source>
        <dbReference type="Google" id="ProtNLM"/>
    </source>
</evidence>
<reference evidence="1 2" key="1">
    <citation type="submission" date="2021-01" db="EMBL/GenBank/DDBJ databases">
        <title>Biogeographic distribution of Paracoccus.</title>
        <authorList>
            <person name="Hollensteiner J."/>
            <person name="Leineberger J."/>
            <person name="Brinkhoff T."/>
            <person name="Daniel R."/>
        </authorList>
    </citation>
    <scope>NUCLEOTIDE SEQUENCE [LARGE SCALE GENOMIC DNA]</scope>
    <source>
        <strain evidence="1 2">KCTC 22803</strain>
    </source>
</reference>
<evidence type="ECO:0000313" key="1">
    <source>
        <dbReference type="EMBL" id="WCR08182.1"/>
    </source>
</evidence>
<keyword evidence="2" id="KW-1185">Reference proteome</keyword>
<name>A0ABY7SQ93_9RHOB</name>
<accession>A0ABY7SQ93</accession>